<dbReference type="VEuPathDB" id="FungiDB:BTJ68_04766"/>
<evidence type="ECO:0000313" key="2">
    <source>
        <dbReference type="EMBL" id="RMY67764.1"/>
    </source>
</evidence>
<dbReference type="Gene3D" id="3.30.565.10">
    <property type="entry name" value="Histidine kinase-like ATPase, C-terminal domain"/>
    <property type="match status" value="1"/>
</dbReference>
<dbReference type="EMBL" id="QWIP01000260">
    <property type="protein sequence ID" value="RMY67764.1"/>
    <property type="molecule type" value="Genomic_DNA"/>
</dbReference>
<feature type="compositionally biased region" description="Low complexity" evidence="1">
    <location>
        <begin position="1278"/>
        <end position="1290"/>
    </location>
</feature>
<dbReference type="SUPFAM" id="SSF55874">
    <property type="entry name" value="ATPase domain of HSP90 chaperone/DNA topoisomerase II/histidine kinase"/>
    <property type="match status" value="1"/>
</dbReference>
<sequence length="1536" mass="171566">SDGTSTTNIRLRIGCTICTSAVQENSANVSAAGMDDIQEARRLIDDIRRAKGVDDEGGTSESVKDLEKALRILSEELYAKPTHFVLELIQNADDNRYDDAEPSLSVLYRDDGYLWVGCNEVGFMPENVWALCRIGDSTKKVDGGAKGFIGEKGIGFKSAFKVADRVWVKSGALSFAFDKNKRLGMIAPEWAEIPEQKLIQDRTVFCFRIPDAKHRRGVKSDIVQLKPALLLFLRKLRTIHVTVQDDDGDTTLACRLSRADDSVSGIRHTILQRDTTVNRPHKYGKNKPSTAKEGFLVFQSTVKNMPAETKRHGVSETELLMAFPVDGDMKPFLRNRETFNFLPIREYGLSFVLQGDFMLSASREDILMANDWNMELVRAALELFCSAVTVFNERDLLKFTWLRYAKPRGNAAGTIFDGFLENLIRRLRDSHILLSQGNTLEAPSQLQIVPDYFADDGSPPKPLVTASRGLDGYVSPDYDTDDLKQLQIQELSPREFRDLIKLLTVSGSQQTKPMEWHSRVAQAFLHIGHGMAYDIALVPLSNGRWAPPNLGDLFLPEYSSTLSVPGGVDIAMITRDASLDPSRRLLFERLGATRLGSAQIFEQILKQHRTFKSVSGCSVEHAVDQAWFVWTCPIRPRQYNLKDLLLSAHDGTLHKATELYMDEPDGTKMLSDFFGVNNPVVRRLHPQYLIERSDDKKQASWLQWLKNDMKVNTLPKLVGSDGKVSPEFTFIVNNSPSSAWLKLLRDHCSPHSHSDNVKKFFANVLVDCRGGRRLKLCDAYMPTPDVLKEASDEQMVDLIAIGDPEDPSWSKLAHLGLRLKPDLSLFLKALNRLQSAPLTSDTATRAKRIYGSLDGFARMGGENQEKIQAAFTNAHLIFVPLQSGGKWVGRTVCRWISDACLSKLYDLKAFYKDYVDLFYRTLSIKAANAADVIDEMERLDATAEATSKAVKLLVALDKQMHVVGEIKVAKERLSKDVNIFPVQGKDGLISLRSLHDKSWFIADADKPRLKKLFDRKVDLLALEDDKLRECPNLKGRLELDRRALSKHVREEMVLKGEKKLNQELTDYVRVRAKYVALLANSDKRESLKSRFSTLNVISVDELRQRTFIQMPSGPIYGADEASRACVEYRQDSVQVLVPNSSQDSRNLPVMDLCSHLMKEFGIGAEQKAIMLFIFFTEDLNFIELTLEKEQVLGGASNPAMEPLTLVIDEEMADQERRKTQTTKSTPIPIPRSGPSMSFTGGTIPAFPPNLNHNTTAGHRGTEISGSSAAVRSRGVGKSSDTSSCAATSDSGVGFGGSTNHIRFGEAEPVFVGRSSSHAKARGDVPERDLLQKDSSLDLSKMTKALHVDLPSTRDFSNGMRSALPTAGQVDEYQVKIGSHGEHMAYEILNKKFGVTYDQWTSNLREDHGFPAFSGDEALHADFTVTNYQVCQRLSNYLIDKDVVSKEMLAGCKVTAYHIEVKATTGRCSEPFSLSDAQLEFARSYYSNRSEIYMVMRLFNLNAAKPSADFFVDPYSMMLNGQLMFTAPGGLLLEKAG</sequence>
<name>A0A3M7DU39_HORWE</name>
<evidence type="ECO:0000256" key="1">
    <source>
        <dbReference type="SAM" id="MobiDB-lite"/>
    </source>
</evidence>
<dbReference type="InterPro" id="IPR052957">
    <property type="entry name" value="Auxin_embryo_med"/>
</dbReference>
<dbReference type="Proteomes" id="UP000269276">
    <property type="component" value="Unassembled WGS sequence"/>
</dbReference>
<protein>
    <recommendedName>
        <fullName evidence="4">Protein NO VEIN C-terminal domain-containing protein</fullName>
    </recommendedName>
</protein>
<dbReference type="PANTHER" id="PTHR32387">
    <property type="entry name" value="WU:FJ29H11"/>
    <property type="match status" value="1"/>
</dbReference>
<gene>
    <name evidence="2" type="ORF">D0863_07580</name>
</gene>
<comment type="caution">
    <text evidence="2">The sequence shown here is derived from an EMBL/GenBank/DDBJ whole genome shotgun (WGS) entry which is preliminary data.</text>
</comment>
<dbReference type="InterPro" id="IPR036890">
    <property type="entry name" value="HATPase_C_sf"/>
</dbReference>
<feature type="region of interest" description="Disordered" evidence="1">
    <location>
        <begin position="1253"/>
        <end position="1291"/>
    </location>
</feature>
<accession>A0A3M7DU39</accession>
<dbReference type="OrthoDB" id="1262810at2759"/>
<proteinExistence type="predicted"/>
<feature type="region of interest" description="Disordered" evidence="1">
    <location>
        <begin position="1214"/>
        <end position="1233"/>
    </location>
</feature>
<evidence type="ECO:0008006" key="4">
    <source>
        <dbReference type="Google" id="ProtNLM"/>
    </source>
</evidence>
<feature type="non-terminal residue" evidence="2">
    <location>
        <position position="1"/>
    </location>
</feature>
<dbReference type="NCBIfam" id="NF047352">
    <property type="entry name" value="P_loop_sacsin"/>
    <property type="match status" value="1"/>
</dbReference>
<organism evidence="2 3">
    <name type="scientific">Hortaea werneckii</name>
    <name type="common">Black yeast</name>
    <name type="synonym">Cladosporium werneckii</name>
    <dbReference type="NCBI Taxonomy" id="91943"/>
    <lineage>
        <taxon>Eukaryota</taxon>
        <taxon>Fungi</taxon>
        <taxon>Dikarya</taxon>
        <taxon>Ascomycota</taxon>
        <taxon>Pezizomycotina</taxon>
        <taxon>Dothideomycetes</taxon>
        <taxon>Dothideomycetidae</taxon>
        <taxon>Mycosphaerellales</taxon>
        <taxon>Teratosphaeriaceae</taxon>
        <taxon>Hortaea</taxon>
    </lineage>
</organism>
<reference evidence="2 3" key="1">
    <citation type="journal article" date="2018" name="BMC Genomics">
        <title>Genomic evidence for intraspecific hybridization in a clonal and extremely halotolerant yeast.</title>
        <authorList>
            <person name="Gostincar C."/>
            <person name="Stajich J.E."/>
            <person name="Zupancic J."/>
            <person name="Zalar P."/>
            <person name="Gunde-Cimerman N."/>
        </authorList>
    </citation>
    <scope>NUCLEOTIDE SEQUENCE [LARGE SCALE GENOMIC DNA]</scope>
    <source>
        <strain evidence="2 3">EXF-2682</strain>
    </source>
</reference>
<evidence type="ECO:0000313" key="3">
    <source>
        <dbReference type="Proteomes" id="UP000269276"/>
    </source>
</evidence>
<dbReference type="PANTHER" id="PTHR32387:SF0">
    <property type="entry name" value="PROTEIN NO VEIN"/>
    <property type="match status" value="1"/>
</dbReference>